<evidence type="ECO:0000313" key="5">
    <source>
        <dbReference type="Proteomes" id="UP001281761"/>
    </source>
</evidence>
<organism evidence="4 5">
    <name type="scientific">Blattamonas nauphoetae</name>
    <dbReference type="NCBI Taxonomy" id="2049346"/>
    <lineage>
        <taxon>Eukaryota</taxon>
        <taxon>Metamonada</taxon>
        <taxon>Preaxostyla</taxon>
        <taxon>Oxymonadida</taxon>
        <taxon>Blattamonas</taxon>
    </lineage>
</organism>
<feature type="domain" description="Protein kinase" evidence="3">
    <location>
        <begin position="1363"/>
        <end position="1687"/>
    </location>
</feature>
<dbReference type="InterPro" id="IPR011009">
    <property type="entry name" value="Kinase-like_dom_sf"/>
</dbReference>
<reference evidence="4 5" key="1">
    <citation type="journal article" date="2022" name="bioRxiv">
        <title>Genomics of Preaxostyla Flagellates Illuminates Evolutionary Transitions and the Path Towards Mitochondrial Loss.</title>
        <authorList>
            <person name="Novak L.V.F."/>
            <person name="Treitli S.C."/>
            <person name="Pyrih J."/>
            <person name="Halakuc P."/>
            <person name="Pipaliya S.V."/>
            <person name="Vacek V."/>
            <person name="Brzon O."/>
            <person name="Soukal P."/>
            <person name="Eme L."/>
            <person name="Dacks J.B."/>
            <person name="Karnkowska A."/>
            <person name="Elias M."/>
            <person name="Hampl V."/>
        </authorList>
    </citation>
    <scope>NUCLEOTIDE SEQUENCE [LARGE SCALE GENOMIC DNA]</scope>
    <source>
        <strain evidence="4">NAU3</strain>
        <tissue evidence="4">Gut</tissue>
    </source>
</reference>
<evidence type="ECO:0000259" key="3">
    <source>
        <dbReference type="PROSITE" id="PS50011"/>
    </source>
</evidence>
<dbReference type="InterPro" id="IPR000719">
    <property type="entry name" value="Prot_kinase_dom"/>
</dbReference>
<feature type="transmembrane region" description="Helical" evidence="2">
    <location>
        <begin position="1314"/>
        <end position="1338"/>
    </location>
</feature>
<gene>
    <name evidence="4" type="ORF">BLNAU_15005</name>
</gene>
<name>A0ABQ9XC49_9EUKA</name>
<evidence type="ECO:0000313" key="4">
    <source>
        <dbReference type="EMBL" id="KAK2950083.1"/>
    </source>
</evidence>
<dbReference type="EMBL" id="JARBJD010000143">
    <property type="protein sequence ID" value="KAK2950083.1"/>
    <property type="molecule type" value="Genomic_DNA"/>
</dbReference>
<dbReference type="Proteomes" id="UP001281761">
    <property type="component" value="Unassembled WGS sequence"/>
</dbReference>
<keyword evidence="2" id="KW-0812">Transmembrane</keyword>
<accession>A0ABQ9XC49</accession>
<keyword evidence="5" id="KW-1185">Reference proteome</keyword>
<feature type="compositionally biased region" description="Polar residues" evidence="1">
    <location>
        <begin position="1499"/>
        <end position="1516"/>
    </location>
</feature>
<evidence type="ECO:0000256" key="1">
    <source>
        <dbReference type="SAM" id="MobiDB-lite"/>
    </source>
</evidence>
<keyword evidence="2" id="KW-1133">Transmembrane helix</keyword>
<dbReference type="InterPro" id="IPR001245">
    <property type="entry name" value="Ser-Thr/Tyr_kinase_cat_dom"/>
</dbReference>
<dbReference type="Pfam" id="PF07714">
    <property type="entry name" value="PK_Tyr_Ser-Thr"/>
    <property type="match status" value="1"/>
</dbReference>
<proteinExistence type="predicted"/>
<feature type="compositionally biased region" description="Basic and acidic residues" evidence="1">
    <location>
        <begin position="1559"/>
        <end position="1569"/>
    </location>
</feature>
<dbReference type="SUPFAM" id="SSF56112">
    <property type="entry name" value="Protein kinase-like (PK-like)"/>
    <property type="match status" value="1"/>
</dbReference>
<protein>
    <recommendedName>
        <fullName evidence="3">Protein kinase domain-containing protein</fullName>
    </recommendedName>
</protein>
<dbReference type="Gene3D" id="1.10.510.10">
    <property type="entry name" value="Transferase(Phosphotransferase) domain 1"/>
    <property type="match status" value="1"/>
</dbReference>
<dbReference type="PROSITE" id="PS50011">
    <property type="entry name" value="PROTEIN_KINASE_DOM"/>
    <property type="match status" value="1"/>
</dbReference>
<sequence>MIRTFDSEAYQQMSTISLVGVTHLSKTCTLPPLVGLIHTPTLLPSDPNSDLNDLSLETGAGVWNRPSLLVRPVGRIVTGRHNTLASNGDNADGKLAGECDKQKSGDMEGSGGGSAIFIVSSISLSVKQCFFCKCRCNGFGDDGGAICVRGNAAAGQYFRLDRSSFSECTSNAPFPNFGDCASISTTPSVTINDSFFEKSSANYDGALALSAGTHSILFNCAFVLCSSAGHAGAVGIHGTATLEFSFVQFRQCSSTNANPNGRDVLLENLGRSQVSEKNFTFCDSTSAHPNVYFVYGYHSDSDLVPEIQSTPDISDIDIQFDEEHEVAVVSVTASEAIRGTMGILLNGCIVPRLIHVVFGTDTGLSQTGSAVVSSGPNGILPNAEYQVLNHSFAAVFLPPRLEHCVCSLHDAYSCLVILTGSSLMEGDYQMKFKKGQDGEEKEIALTWVNASTLHGSVSLYSSSATDRLEWDSEYEVTCVVGRTQSEEIQIELSRTLKFSTPKEPIRIEGANCTLGGSKEEAGVVEFWGVGLSSGKGNRLKVKKEKEGVVSGEEIELTGTLLVESESGSFLHTEEIFGMSSPLVSYGETYLVVGIVVGGEDGVVNANVRFSVPAEPSRLTKMTASDFTDAEKTQMELSFETRSLKASTTYEMILKSIVGEGRTPHEKRIVVTTSTSGEIEAFSISLYPIEKEESKRKGQLEFGTRYEVKSIDDGSGTIHIETADTLFSTPDEPVRIEGCVSQLLSKDRETVTLLLTGRLLTSSLVSVCLSNGSHKWIPLHPINVENHTHCLVEFVVGKDETTSTLSYGKKYSLQQDGESANFIVNSGILVYVPNPPILREIKFSFANSMNTSCFVEVSGSDLVASTGYNVTLNSFLCVVIHFSSSTSGRSGEIQIGWEGGLKFDTEYTVTSIVPLDEDDGDIRLLESVSGKTGKRTSSLNLFTDSSSSEESPFCGEMSRACCSISEVWKIVTGLSIVRQTIEIVDSVRMKDGIRIVGGMHVVIRNGTSSEPSLIVPSSFSLDSLSAVIVVEATGFLEIRNVNVSIGSSDSSFVFLSATRATILLRDGPITGPTSPSLSTNEADLHNVCSWTSGVLQLTDCATTLSHQDFTHLSQGVINMNGGSLSLVSSLFSDNSPNLEPFSSFRRNLICSDSGSIEVGSLSGGDGTLDHPHLWMAADECTMTGEYAQPLSPLFVPSLSETSTTSFDKKKELFEVEVKGSTLIPCGLFLEVFEMMKEKKEGENERFQLNNKTITSFTETAITLTLPSSSLRSLNSELEWRGRLIFGKEQHTDEWFVIQKSSIERRSESVLANMKWWLPLVIVVAVVLLTVIVIVILCVWRRRKNGKKEDKEPLISTQEMEVEKYEVMDDDADAPTANVSSIRGLNGNTMNTVHWTEKEHSEADKKDEEKEEREIPYENRVCGLSCGEKSGVVSVVDKAETLYRRLHVLKLGVDRRWAQLSVARGLSHAMNMMEYSAILTELTSHSVVVSGERTMSLILKSDSTQPDPVTEQHTQQNEEINENRDEHDEAKDTPLDLPIDDSETKPTHPQPLPIIRPHPLRQSEVHRDDVRWQAPEEEEERDEGNQKTEGAVRKEIDRRKVSVFRLGLVLWEIETGQIPFLELDGVNAHRNLSAGTKPKMDGIGEKMKGLIEECLSVNPDDRPSVDAVISRLASMDGMESTLKAQHIALS</sequence>
<feature type="compositionally biased region" description="Basic and acidic residues" evidence="1">
    <location>
        <begin position="1519"/>
        <end position="1532"/>
    </location>
</feature>
<keyword evidence="2" id="KW-0472">Membrane</keyword>
<evidence type="ECO:0000256" key="2">
    <source>
        <dbReference type="SAM" id="Phobius"/>
    </source>
</evidence>
<feature type="region of interest" description="Disordered" evidence="1">
    <location>
        <begin position="1499"/>
        <end position="1589"/>
    </location>
</feature>
<comment type="caution">
    <text evidence="4">The sequence shown here is derived from an EMBL/GenBank/DDBJ whole genome shotgun (WGS) entry which is preliminary data.</text>
</comment>